<comment type="caution">
    <text evidence="1">The sequence shown here is derived from an EMBL/GenBank/DDBJ whole genome shotgun (WGS) entry which is preliminary data.</text>
</comment>
<keyword evidence="2" id="KW-1185">Reference proteome</keyword>
<gene>
    <name evidence="1" type="ORF">C1645_737165</name>
</gene>
<evidence type="ECO:0000313" key="2">
    <source>
        <dbReference type="Proteomes" id="UP000265703"/>
    </source>
</evidence>
<dbReference type="OrthoDB" id="2307354at2759"/>
<protein>
    <submittedName>
        <fullName evidence="1">Uncharacterized protein</fullName>
    </submittedName>
</protein>
<organism evidence="1 2">
    <name type="scientific">Glomus cerebriforme</name>
    <dbReference type="NCBI Taxonomy" id="658196"/>
    <lineage>
        <taxon>Eukaryota</taxon>
        <taxon>Fungi</taxon>
        <taxon>Fungi incertae sedis</taxon>
        <taxon>Mucoromycota</taxon>
        <taxon>Glomeromycotina</taxon>
        <taxon>Glomeromycetes</taxon>
        <taxon>Glomerales</taxon>
        <taxon>Glomeraceae</taxon>
        <taxon>Glomus</taxon>
    </lineage>
</organism>
<name>A0A397T8Q1_9GLOM</name>
<proteinExistence type="predicted"/>
<dbReference type="EMBL" id="QKYT01000154">
    <property type="protein sequence ID" value="RIA91354.1"/>
    <property type="molecule type" value="Genomic_DNA"/>
</dbReference>
<sequence length="138" mass="16641">MSSTTQIPPNNLVNPQLVHPSNFFFRPRNDFYHYLIKCNEFTSEETLCLLNKLINEKEKIMQIKKNEYIFFYQQKHDNRFYKISCKIVPPFVVNNCLATTFGIECQQNMEEEHLAFNDDQKKFVEFHLKQYLSQYLLN</sequence>
<accession>A0A397T8Q1</accession>
<dbReference type="Proteomes" id="UP000265703">
    <property type="component" value="Unassembled WGS sequence"/>
</dbReference>
<dbReference type="AlphaFoldDB" id="A0A397T8Q1"/>
<reference evidence="1 2" key="1">
    <citation type="submission" date="2018-06" db="EMBL/GenBank/DDBJ databases">
        <title>Comparative genomics reveals the genomic features of Rhizophagus irregularis, R. cerebriforme, R. diaphanum and Gigaspora rosea, and their symbiotic lifestyle signature.</title>
        <authorList>
            <person name="Morin E."/>
            <person name="San Clemente H."/>
            <person name="Chen E.C.H."/>
            <person name="De La Providencia I."/>
            <person name="Hainaut M."/>
            <person name="Kuo A."/>
            <person name="Kohler A."/>
            <person name="Murat C."/>
            <person name="Tang N."/>
            <person name="Roy S."/>
            <person name="Loubradou J."/>
            <person name="Henrissat B."/>
            <person name="Grigoriev I.V."/>
            <person name="Corradi N."/>
            <person name="Roux C."/>
            <person name="Martin F.M."/>
        </authorList>
    </citation>
    <scope>NUCLEOTIDE SEQUENCE [LARGE SCALE GENOMIC DNA]</scope>
    <source>
        <strain evidence="1 2">DAOM 227022</strain>
    </source>
</reference>
<evidence type="ECO:0000313" key="1">
    <source>
        <dbReference type="EMBL" id="RIA91354.1"/>
    </source>
</evidence>